<keyword evidence="3" id="KW-1185">Reference proteome</keyword>
<dbReference type="Proteomes" id="UP001224392">
    <property type="component" value="Unassembled WGS sequence"/>
</dbReference>
<keyword evidence="1" id="KW-0472">Membrane</keyword>
<protein>
    <submittedName>
        <fullName evidence="2">Uncharacterized protein</fullName>
    </submittedName>
</protein>
<dbReference type="RefSeq" id="WP_285764593.1">
    <property type="nucleotide sequence ID" value="NZ_BSYJ01000004.1"/>
</dbReference>
<evidence type="ECO:0000313" key="3">
    <source>
        <dbReference type="Proteomes" id="UP001224392"/>
    </source>
</evidence>
<organism evidence="2 3">
    <name type="scientific">Biformimicrobium ophioploci</name>
    <dbReference type="NCBI Taxonomy" id="3036711"/>
    <lineage>
        <taxon>Bacteria</taxon>
        <taxon>Pseudomonadati</taxon>
        <taxon>Pseudomonadota</taxon>
        <taxon>Gammaproteobacteria</taxon>
        <taxon>Cellvibrionales</taxon>
        <taxon>Microbulbiferaceae</taxon>
        <taxon>Biformimicrobium</taxon>
    </lineage>
</organism>
<proteinExistence type="predicted"/>
<keyword evidence="1" id="KW-0812">Transmembrane</keyword>
<dbReference type="PANTHER" id="PTHR30441">
    <property type="entry name" value="DUF748 DOMAIN-CONTAINING PROTEIN"/>
    <property type="match status" value="1"/>
</dbReference>
<reference evidence="2 3" key="1">
    <citation type="submission" date="2023-04" db="EMBL/GenBank/DDBJ databases">
        <title>Marinobulbifer ophiurae gen. nov., sp. Nov., isolate from tissue of brittle star Ophioplocus japonicus.</title>
        <authorList>
            <person name="Kawano K."/>
            <person name="Sawayama S."/>
            <person name="Nakagawa S."/>
        </authorList>
    </citation>
    <scope>NUCLEOTIDE SEQUENCE [LARGE SCALE GENOMIC DNA]</scope>
    <source>
        <strain evidence="2 3">NKW57</strain>
    </source>
</reference>
<sequence>MSPGSQPEQVGHDQDRGTALLWGLAGVALVLALFSFCVSLVLPGVVERWLRAEGIEAEVQHVDIAPLPLRLVLHGVSGRNRDDRGFKVDHLALDFSWFGLLRRRLQLQHILLDGVHLDVARKAPGAINGTPSTSETPNTKGTIEVAGFTLPIPGEADDGDGGSAWGLRVDNLRALDTALCLHDLATGEAAQATECAQLSRLHLKQLAFHPGSDERGPALRVDDLSLASLVLREPGSGRRDLSLHNLSLSGLMLDDGAFDIDQFAFQRFAGCASPLLQQLASLPQTEHCLEIRALSLFGPLGMRWGDAADFHWQGAEVSGLALRLRSEYRPLLQLQQARFGKGKWAASSQVLDLYDVNLNGARWCPPRDLARWAEASGSACLGIATFGFDDYLRVRLRDNFALQLPDIHLRDLSLTNPDTPAKGVRLESVDLDSLDYVQARKRAVFGNLAIRGLQGCLPEAWALPDVACIELPALTFSGRSELKLGIAEADAAGEDSFGIATGALALERLVLRKKGAAELLAVQGLNWQGAIFLGPETPFSMRDGSLDKLDGCLPAGLIDDVSEPLCARASNLKIGGRLHVAVRELAVLDSEEDSGGDEEYAVLVQVDRLQADTAAFVSRDGGPGAQSIALTGLDGTGFALRHQWQGDSAPVQIEDNAIALEQLQLETLAGCLPVAWQQLLYDESPIPADWPLCGDAKDLVFAQPLAISYDEGFFLEAAAVEAEAFSLRDRDQLDMLDVAGLSVPGVHMDFTAPQGPYPVTLDGVTAQRLSGCLLPAWLPEDFASLGLPRCLALDGLDGGQSTALQISGDSSESVEASGSVTLRKVALGNTAQMPANIVAEELSFRGLAFDAQRIALEAGSATAMRICGVHFWLEPAERWIPDCFAWQSMSIDGPAELQYDGPFALQLSSGSVGGFTARATPNANVEYRVDQLSVAGLYMDETLLSFASASTAGVAGCAPKAGKGELAPCITLDVANLDAPHRFEYARTGEWDFYNTSLAGLEMREPTFPASTPGPLFAIGRLSLTRLEQDGAYVRADDMQVQGYAGCMAPGYDENVHHCLWMDEWFFSGETTDALTANMLVDFREFRVANLRVEDLLETRERIQVGSARLGAGSWDEQRQQLSTDDFSLSDVDSCLLFNGGRDKQVCVRAGTVAMQDAVHLDLSSDFSWVAGEVNIDTLEVVDKTAERVTLTVSDARMLGLSILPGHWTLQAGGARDLKLLQRQGHALLVAMHPWHFDVKEVELAGLDYQQEQNRLVLDSLRALGPNGMLQRELDGQLTIDEEIAGTRGMTYEQYMAERDRELERNPFTYRVGDVQIADGNFSWIDATEHYESRLPLSKINVAATGLDTAPESPPGKLLFGAQVGRYGDLQVAGNIAPHTGNVNADLTGYISTVNLIPANPYSVDLLGYTVQQGELDAKFNIHIVDNQLEAQSRVVLNKIKVRQVRDEESLAVPIPKTLIPLSWALWIMKDGQGNVSFNMPVSGDIEDPEFNPSFVFSILLQRAIMEGLFSYFTPVGFYTLARHAWRRIRTPSFDPYYFEPGSFAVQPGDRQLQEMIEVLHEHPDARPGICGISVGEDWRLLFPQTLEQTLAETDDEDAKLMPPRITRLMLQKLAADRSRAIQDVLVEGGIEPDEFIECRPEFLYRDEEPRVEFSY</sequence>
<comment type="caution">
    <text evidence="2">The sequence shown here is derived from an EMBL/GenBank/DDBJ whole genome shotgun (WGS) entry which is preliminary data.</text>
</comment>
<keyword evidence="1" id="KW-1133">Transmembrane helix</keyword>
<dbReference type="Pfam" id="PF05359">
    <property type="entry name" value="DUF748"/>
    <property type="match status" value="1"/>
</dbReference>
<dbReference type="EMBL" id="BSYJ01000004">
    <property type="protein sequence ID" value="GMG87983.1"/>
    <property type="molecule type" value="Genomic_DNA"/>
</dbReference>
<accession>A0ABQ6M0Y5</accession>
<evidence type="ECO:0000313" key="2">
    <source>
        <dbReference type="EMBL" id="GMG87983.1"/>
    </source>
</evidence>
<dbReference type="PANTHER" id="PTHR30441:SF4">
    <property type="entry name" value="PROTEIN ASMA"/>
    <property type="match status" value="1"/>
</dbReference>
<feature type="transmembrane region" description="Helical" evidence="1">
    <location>
        <begin position="20"/>
        <end position="42"/>
    </location>
</feature>
<gene>
    <name evidence="2" type="ORF">MNKW57_23040</name>
</gene>
<evidence type="ECO:0000256" key="1">
    <source>
        <dbReference type="SAM" id="Phobius"/>
    </source>
</evidence>
<name>A0ABQ6M0Y5_9GAMM</name>
<dbReference type="InterPro" id="IPR008023">
    <property type="entry name" value="DUF748"/>
</dbReference>
<dbReference type="InterPro" id="IPR052894">
    <property type="entry name" value="AsmA-related"/>
</dbReference>